<dbReference type="HOGENOM" id="CLU_1392219_0_0_1"/>
<protein>
    <submittedName>
        <fullName evidence="2">Uncharacterized protein</fullName>
    </submittedName>
</protein>
<sequence>MALGPACRLKLFPNPSIPTGDGSPSPNPSIERVEQCARSAAATSQLGARAAAVTGAPGSPRVGRGRGDHCARRPTLASPASGRRREPAGRLVAAVTGKAPDRRAHPGSVLGASLLVGHPGGNCGAVRRDGEAALDFAVVGVDLEGVSGISPLDFAARARVGEATTLTVRAPPVFSSARGIVLTKSCVAQHGDEVPT</sequence>
<evidence type="ECO:0000313" key="2">
    <source>
        <dbReference type="EMBL" id="EEC71571.1"/>
    </source>
</evidence>
<evidence type="ECO:0000313" key="3">
    <source>
        <dbReference type="Proteomes" id="UP000007015"/>
    </source>
</evidence>
<gene>
    <name evidence="2" type="ORF">OsI_03941</name>
</gene>
<proteinExistence type="predicted"/>
<dbReference type="AlphaFoldDB" id="B8AA77"/>
<evidence type="ECO:0000256" key="1">
    <source>
        <dbReference type="SAM" id="MobiDB-lite"/>
    </source>
</evidence>
<organism evidence="2 3">
    <name type="scientific">Oryza sativa subsp. indica</name>
    <name type="common">Rice</name>
    <dbReference type="NCBI Taxonomy" id="39946"/>
    <lineage>
        <taxon>Eukaryota</taxon>
        <taxon>Viridiplantae</taxon>
        <taxon>Streptophyta</taxon>
        <taxon>Embryophyta</taxon>
        <taxon>Tracheophyta</taxon>
        <taxon>Spermatophyta</taxon>
        <taxon>Magnoliopsida</taxon>
        <taxon>Liliopsida</taxon>
        <taxon>Poales</taxon>
        <taxon>Poaceae</taxon>
        <taxon>BOP clade</taxon>
        <taxon>Oryzoideae</taxon>
        <taxon>Oryzeae</taxon>
        <taxon>Oryzinae</taxon>
        <taxon>Oryza</taxon>
        <taxon>Oryza sativa</taxon>
    </lineage>
</organism>
<dbReference type="Gramene" id="BGIOSGA004549-TA">
    <property type="protein sequence ID" value="BGIOSGA004549-PA"/>
    <property type="gene ID" value="BGIOSGA004549"/>
</dbReference>
<keyword evidence="3" id="KW-1185">Reference proteome</keyword>
<name>B8AA77_ORYSI</name>
<dbReference type="EMBL" id="CM000126">
    <property type="protein sequence ID" value="EEC71571.1"/>
    <property type="molecule type" value="Genomic_DNA"/>
</dbReference>
<reference evidence="2 3" key="1">
    <citation type="journal article" date="2005" name="PLoS Biol.">
        <title>The genomes of Oryza sativa: a history of duplications.</title>
        <authorList>
            <person name="Yu J."/>
            <person name="Wang J."/>
            <person name="Lin W."/>
            <person name="Li S."/>
            <person name="Li H."/>
            <person name="Zhou J."/>
            <person name="Ni P."/>
            <person name="Dong W."/>
            <person name="Hu S."/>
            <person name="Zeng C."/>
            <person name="Zhang J."/>
            <person name="Zhang Y."/>
            <person name="Li R."/>
            <person name="Xu Z."/>
            <person name="Li S."/>
            <person name="Li X."/>
            <person name="Zheng H."/>
            <person name="Cong L."/>
            <person name="Lin L."/>
            <person name="Yin J."/>
            <person name="Geng J."/>
            <person name="Li G."/>
            <person name="Shi J."/>
            <person name="Liu J."/>
            <person name="Lv H."/>
            <person name="Li J."/>
            <person name="Wang J."/>
            <person name="Deng Y."/>
            <person name="Ran L."/>
            <person name="Shi X."/>
            <person name="Wang X."/>
            <person name="Wu Q."/>
            <person name="Li C."/>
            <person name="Ren X."/>
            <person name="Wang J."/>
            <person name="Wang X."/>
            <person name="Li D."/>
            <person name="Liu D."/>
            <person name="Zhang X."/>
            <person name="Ji Z."/>
            <person name="Zhao W."/>
            <person name="Sun Y."/>
            <person name="Zhang Z."/>
            <person name="Bao J."/>
            <person name="Han Y."/>
            <person name="Dong L."/>
            <person name="Ji J."/>
            <person name="Chen P."/>
            <person name="Wu S."/>
            <person name="Liu J."/>
            <person name="Xiao Y."/>
            <person name="Bu D."/>
            <person name="Tan J."/>
            <person name="Yang L."/>
            <person name="Ye C."/>
            <person name="Zhang J."/>
            <person name="Xu J."/>
            <person name="Zhou Y."/>
            <person name="Yu Y."/>
            <person name="Zhang B."/>
            <person name="Zhuang S."/>
            <person name="Wei H."/>
            <person name="Liu B."/>
            <person name="Lei M."/>
            <person name="Yu H."/>
            <person name="Li Y."/>
            <person name="Xu H."/>
            <person name="Wei S."/>
            <person name="He X."/>
            <person name="Fang L."/>
            <person name="Zhang Z."/>
            <person name="Zhang Y."/>
            <person name="Huang X."/>
            <person name="Su Z."/>
            <person name="Tong W."/>
            <person name="Li J."/>
            <person name="Tong Z."/>
            <person name="Li S."/>
            <person name="Ye J."/>
            <person name="Wang L."/>
            <person name="Fang L."/>
            <person name="Lei T."/>
            <person name="Chen C."/>
            <person name="Chen H."/>
            <person name="Xu Z."/>
            <person name="Li H."/>
            <person name="Huang H."/>
            <person name="Zhang F."/>
            <person name="Xu H."/>
            <person name="Li N."/>
            <person name="Zhao C."/>
            <person name="Li S."/>
            <person name="Dong L."/>
            <person name="Huang Y."/>
            <person name="Li L."/>
            <person name="Xi Y."/>
            <person name="Qi Q."/>
            <person name="Li W."/>
            <person name="Zhang B."/>
            <person name="Hu W."/>
            <person name="Zhang Y."/>
            <person name="Tian X."/>
            <person name="Jiao Y."/>
            <person name="Liang X."/>
            <person name="Jin J."/>
            <person name="Gao L."/>
            <person name="Zheng W."/>
            <person name="Hao B."/>
            <person name="Liu S."/>
            <person name="Wang W."/>
            <person name="Yuan L."/>
            <person name="Cao M."/>
            <person name="McDermott J."/>
            <person name="Samudrala R."/>
            <person name="Wang J."/>
            <person name="Wong G.K."/>
            <person name="Yang H."/>
        </authorList>
    </citation>
    <scope>NUCLEOTIDE SEQUENCE [LARGE SCALE GENOMIC DNA]</scope>
    <source>
        <strain evidence="3">cv. 93-11</strain>
    </source>
</reference>
<accession>B8AA77</accession>
<dbReference type="Proteomes" id="UP000007015">
    <property type="component" value="Chromosome 1"/>
</dbReference>
<feature type="region of interest" description="Disordered" evidence="1">
    <location>
        <begin position="12"/>
        <end position="89"/>
    </location>
</feature>